<dbReference type="PANTHER" id="PTHR45693">
    <property type="entry name" value="TRANSCRIPTION FACTOR TGA9"/>
    <property type="match status" value="1"/>
</dbReference>
<dbReference type="OrthoDB" id="2015618at2759"/>
<dbReference type="Proteomes" id="UP000321947">
    <property type="component" value="Unassembled WGS sequence"/>
</dbReference>
<dbReference type="STRING" id="1194695.A0A5A7SVV0"/>
<dbReference type="GO" id="GO:0043565">
    <property type="term" value="F:sequence-specific DNA binding"/>
    <property type="evidence" value="ECO:0007669"/>
    <property type="project" value="InterPro"/>
</dbReference>
<reference evidence="10 11" key="1">
    <citation type="submission" date="2019-08" db="EMBL/GenBank/DDBJ databases">
        <title>Draft genome sequences of two oriental melons (Cucumis melo L. var makuwa).</title>
        <authorList>
            <person name="Kwon S.-Y."/>
        </authorList>
    </citation>
    <scope>NUCLEOTIDE SEQUENCE [LARGE SCALE GENOMIC DNA]</scope>
    <source>
        <strain evidence="11">cv. Chang Bougi</strain>
        <strain evidence="10">cv. SW 3</strain>
        <tissue evidence="8">Leaf</tissue>
    </source>
</reference>
<accession>A0A5A7SVV0</accession>
<feature type="domain" description="DOG1" evidence="7">
    <location>
        <begin position="4"/>
        <end position="212"/>
    </location>
</feature>
<evidence type="ECO:0000256" key="2">
    <source>
        <dbReference type="ARBA" id="ARBA00023015"/>
    </source>
</evidence>
<keyword evidence="4" id="KW-0010">Activator</keyword>
<evidence type="ECO:0000256" key="1">
    <source>
        <dbReference type="ARBA" id="ARBA00004123"/>
    </source>
</evidence>
<dbReference type="EMBL" id="SSTD01003772">
    <property type="protein sequence ID" value="TYK25728.1"/>
    <property type="molecule type" value="Genomic_DNA"/>
</dbReference>
<evidence type="ECO:0000259" key="7">
    <source>
        <dbReference type="PROSITE" id="PS51806"/>
    </source>
</evidence>
<dbReference type="EMBL" id="SSTE01019907">
    <property type="protein sequence ID" value="KAA0035424.1"/>
    <property type="molecule type" value="Genomic_DNA"/>
</dbReference>
<evidence type="ECO:0000313" key="10">
    <source>
        <dbReference type="Proteomes" id="UP000321393"/>
    </source>
</evidence>
<dbReference type="InterPro" id="IPR025422">
    <property type="entry name" value="TGA_domain"/>
</dbReference>
<evidence type="ECO:0000313" key="9">
    <source>
        <dbReference type="EMBL" id="TYK25728.1"/>
    </source>
</evidence>
<evidence type="ECO:0000313" key="8">
    <source>
        <dbReference type="EMBL" id="KAA0035424.1"/>
    </source>
</evidence>
<dbReference type="GO" id="GO:0006351">
    <property type="term" value="P:DNA-templated transcription"/>
    <property type="evidence" value="ECO:0007669"/>
    <property type="project" value="InterPro"/>
</dbReference>
<comment type="subcellular location">
    <subcellularLocation>
        <location evidence="1">Nucleus</location>
    </subcellularLocation>
</comment>
<proteinExistence type="predicted"/>
<evidence type="ECO:0000256" key="3">
    <source>
        <dbReference type="ARBA" id="ARBA00023125"/>
    </source>
</evidence>
<name>A0A5A7SVV0_CUCMM</name>
<sequence length="328" mass="36711">MLGAAIFDMEYARWLDEDHRLMAELRAALQGHLPDGDLRAIVDSYISHYDEIFHLKGVAAKSDVFHLITGMWMTPAERCFLWIGGFRPSKLIEMLIPQIDTLTEQQAMGICNLQRSSQETEDALYQGLEQLQHSLIITIAGTAVVDGINHMALAAGKLSNLEGFIRQADMLRQQTLHQLHRILTVRQAARCFVVIGEYYGRLRALSSLWVSRPRELQQCKGNSHSRKLVEVTLQKTGVLPTHKYVGKNAKYVEKGYPDVQNDVGKNVGGNASREAFPTPYQHGVEKGFPDVGRCVGIDGIGKTLFPTLSMPTHLPASGKPLFRRFFPT</sequence>
<dbReference type="Pfam" id="PF14144">
    <property type="entry name" value="DOG1"/>
    <property type="match status" value="1"/>
</dbReference>
<dbReference type="AlphaFoldDB" id="A0A5A7SVV0"/>
<evidence type="ECO:0000256" key="5">
    <source>
        <dbReference type="ARBA" id="ARBA00023163"/>
    </source>
</evidence>
<keyword evidence="2" id="KW-0805">Transcription regulation</keyword>
<evidence type="ECO:0000256" key="6">
    <source>
        <dbReference type="ARBA" id="ARBA00023242"/>
    </source>
</evidence>
<dbReference type="GO" id="GO:0005634">
    <property type="term" value="C:nucleus"/>
    <property type="evidence" value="ECO:0007669"/>
    <property type="project" value="UniProtKB-SubCell"/>
</dbReference>
<keyword evidence="5" id="KW-0804">Transcription</keyword>
<dbReference type="PROSITE" id="PS51806">
    <property type="entry name" value="DOG1"/>
    <property type="match status" value="1"/>
</dbReference>
<keyword evidence="3" id="KW-0238">DNA-binding</keyword>
<dbReference type="Proteomes" id="UP000321393">
    <property type="component" value="Unassembled WGS sequence"/>
</dbReference>
<protein>
    <submittedName>
        <fullName evidence="8">Transcription factor HBP-1b(C38)-like</fullName>
    </submittedName>
</protein>
<dbReference type="PANTHER" id="PTHR45693:SF9">
    <property type="entry name" value="TRANSCRIPTION FACTOR TGA9"/>
    <property type="match status" value="1"/>
</dbReference>
<evidence type="ECO:0000313" key="11">
    <source>
        <dbReference type="Proteomes" id="UP000321947"/>
    </source>
</evidence>
<organism evidence="8 10">
    <name type="scientific">Cucumis melo var. makuwa</name>
    <name type="common">Oriental melon</name>
    <dbReference type="NCBI Taxonomy" id="1194695"/>
    <lineage>
        <taxon>Eukaryota</taxon>
        <taxon>Viridiplantae</taxon>
        <taxon>Streptophyta</taxon>
        <taxon>Embryophyta</taxon>
        <taxon>Tracheophyta</taxon>
        <taxon>Spermatophyta</taxon>
        <taxon>Magnoliopsida</taxon>
        <taxon>eudicotyledons</taxon>
        <taxon>Gunneridae</taxon>
        <taxon>Pentapetalae</taxon>
        <taxon>rosids</taxon>
        <taxon>fabids</taxon>
        <taxon>Cucurbitales</taxon>
        <taxon>Cucurbitaceae</taxon>
        <taxon>Benincaseae</taxon>
        <taxon>Cucumis</taxon>
    </lineage>
</organism>
<gene>
    <name evidence="9" type="ORF">E5676_scaffold862G00200</name>
    <name evidence="8" type="ORF">E6C27_scaffold285G00430</name>
</gene>
<comment type="caution">
    <text evidence="8">The sequence shown here is derived from an EMBL/GenBank/DDBJ whole genome shotgun (WGS) entry which is preliminary data.</text>
</comment>
<evidence type="ECO:0000256" key="4">
    <source>
        <dbReference type="ARBA" id="ARBA00023159"/>
    </source>
</evidence>
<keyword evidence="6" id="KW-0539">Nucleus</keyword>